<accession>A0ABW5AH08</accession>
<feature type="chain" id="PRO_5047384009" evidence="2">
    <location>
        <begin position="29"/>
        <end position="182"/>
    </location>
</feature>
<evidence type="ECO:0000313" key="3">
    <source>
        <dbReference type="EMBL" id="MFD2181431.1"/>
    </source>
</evidence>
<feature type="region of interest" description="Disordered" evidence="1">
    <location>
        <begin position="30"/>
        <end position="107"/>
    </location>
</feature>
<proteinExistence type="predicted"/>
<protein>
    <submittedName>
        <fullName evidence="3">PepSY domain-containing protein</fullName>
    </submittedName>
</protein>
<sequence length="182" mass="18365">MRTRAPTVAVVTAVLSAGLAAWTWPCIAADPEPRPPEARATEPGATEPGAAEPRGPEPAAAETKPATRPHRPLVPTRTDGAAVGNGSVTGATATTAPAGAAAAPAGPRCLTRAEQRARTAAKQVVPLAKAASAVKARHGELLRARLCEQNGRLVYMLTVLPRGGKVVRATVDAGTGALISGP</sequence>
<evidence type="ECO:0000313" key="4">
    <source>
        <dbReference type="Proteomes" id="UP001597314"/>
    </source>
</evidence>
<organism evidence="3 4">
    <name type="scientific">Rhodoplanes azumiensis</name>
    <dbReference type="NCBI Taxonomy" id="1897628"/>
    <lineage>
        <taxon>Bacteria</taxon>
        <taxon>Pseudomonadati</taxon>
        <taxon>Pseudomonadota</taxon>
        <taxon>Alphaproteobacteria</taxon>
        <taxon>Hyphomicrobiales</taxon>
        <taxon>Nitrobacteraceae</taxon>
        <taxon>Rhodoplanes</taxon>
    </lineage>
</organism>
<feature type="signal peptide" evidence="2">
    <location>
        <begin position="1"/>
        <end position="28"/>
    </location>
</feature>
<keyword evidence="4" id="KW-1185">Reference proteome</keyword>
<dbReference type="RefSeq" id="WP_378476613.1">
    <property type="nucleotide sequence ID" value="NZ_JBHUIW010000003.1"/>
</dbReference>
<gene>
    <name evidence="3" type="ORF">ACFSOX_04645</name>
</gene>
<evidence type="ECO:0000256" key="2">
    <source>
        <dbReference type="SAM" id="SignalP"/>
    </source>
</evidence>
<feature type="compositionally biased region" description="Low complexity" evidence="1">
    <location>
        <begin position="41"/>
        <end position="66"/>
    </location>
</feature>
<dbReference type="EMBL" id="JBHUIW010000003">
    <property type="protein sequence ID" value="MFD2181431.1"/>
    <property type="molecule type" value="Genomic_DNA"/>
</dbReference>
<reference evidence="4" key="1">
    <citation type="journal article" date="2019" name="Int. J. Syst. Evol. Microbiol.">
        <title>The Global Catalogue of Microorganisms (GCM) 10K type strain sequencing project: providing services to taxonomists for standard genome sequencing and annotation.</title>
        <authorList>
            <consortium name="The Broad Institute Genomics Platform"/>
            <consortium name="The Broad Institute Genome Sequencing Center for Infectious Disease"/>
            <person name="Wu L."/>
            <person name="Ma J."/>
        </authorList>
    </citation>
    <scope>NUCLEOTIDE SEQUENCE [LARGE SCALE GENOMIC DNA]</scope>
    <source>
        <strain evidence="4">CGMCC 1.6774</strain>
    </source>
</reference>
<evidence type="ECO:0000256" key="1">
    <source>
        <dbReference type="SAM" id="MobiDB-lite"/>
    </source>
</evidence>
<feature type="compositionally biased region" description="Low complexity" evidence="1">
    <location>
        <begin position="80"/>
        <end position="107"/>
    </location>
</feature>
<feature type="compositionally biased region" description="Basic and acidic residues" evidence="1">
    <location>
        <begin position="31"/>
        <end position="40"/>
    </location>
</feature>
<dbReference type="Proteomes" id="UP001597314">
    <property type="component" value="Unassembled WGS sequence"/>
</dbReference>
<comment type="caution">
    <text evidence="3">The sequence shown here is derived from an EMBL/GenBank/DDBJ whole genome shotgun (WGS) entry which is preliminary data.</text>
</comment>
<name>A0ABW5AH08_9BRAD</name>
<keyword evidence="2" id="KW-0732">Signal</keyword>